<dbReference type="PANTHER" id="PTHR47957:SF3">
    <property type="entry name" value="ATP-DEPENDENT HELICASE HRQ1"/>
    <property type="match status" value="1"/>
</dbReference>
<reference evidence="7" key="1">
    <citation type="journal article" date="2019" name="Int. J. Syst. Evol. Microbiol.">
        <title>The Global Catalogue of Microorganisms (GCM) 10K type strain sequencing project: providing services to taxonomists for standard genome sequencing and annotation.</title>
        <authorList>
            <consortium name="The Broad Institute Genomics Platform"/>
            <consortium name="The Broad Institute Genome Sequencing Center for Infectious Disease"/>
            <person name="Wu L."/>
            <person name="Ma J."/>
        </authorList>
    </citation>
    <scope>NUCLEOTIDE SEQUENCE [LARGE SCALE GENOMIC DNA]</scope>
    <source>
        <strain evidence="7">JCM 13319</strain>
    </source>
</reference>
<keyword evidence="6" id="KW-0347">Helicase</keyword>
<sequence length="2226" mass="241768">MSQLLPTNQARRAQESLSEYLRTTFALADKEVQAALDRFLTDPETGIFKGPFIRTRTPFEPQADGAAALDITPGKFSPYGHQASAFARLSSAHLGEGERPQPTLVTTGTGSGKTEAFLYPMLDHVIRHRRHGGSGVSGLILYPMNALATDQAQRLARMITEDPQLGGIRAAIYTGDDGDFTRSKVTADGLINDRDAIRSNPPDILLTNYKMLDQMLLRVPDQKIWSESALSLRYLVLDEFHTYDGAQGTDVAMLLRRLGAKLKSHWPTEHPLATEENLAHPLGLITPVATSATLGDKNDPSSILDFAETVFGETFTPDSVVTESRYTVDDWARLPGAELNSAQNSLEGLDPRTLDLRSALGWIESGKENSPDALGLRALATLFDLGEDDSSASDQPPSPVEVWERVHTVLGTDTGPLLALVKGHRWLRDLLTSTTQAIALADLAGDLLGERTKAAQNYVGHIIAGLSVIRGGQGRAAPTIDVHMWVRALTRIDRAAGGKIEFAWSDDGHLITTDGRDWDDNTARERFPAIYCRSCGRNGWGIVKSAVGDQLAVPDEDAHIRRESAAQNSRFRALISAEGEAELYASTGHADDMHENLGAFDVRERTFIPPERIFGSATTPDEYAFNFEAGDILPVLVFDGSDAEDKSKGEYCPACGERDSIRFLGAAVATLLSVSLSTLFGDQHLDDDEKKSLVFTDSVQDAAHRAGFVESRSHVLTLRNVLAEAVGDFSRLDAVAGQIISQAGDDSGRRYRVLPPQFSSDRFADVRSWWKNPQRTNTDAVKKVMRRLSFDASLEFGLQARYGRTLGTTGTVCAEVSLPESDELDAITAEVLSESGQITGALDLDDANAQGTARTSRGNRIAWVRAVVERLRTQGGIHHDWLDKYVSSGGYRIWIWGKRPRDQGMPAFPYTRNAPAFAVTGMTRRQVSGRAGSLFDMVESNQGWYARFAARTFGITANHGAGLTKLLLARLAAAGVLRATPVTDSEATVYGIDPSHIDLERAFTDAEEASANLVCALCRTEFPAADRTRRDLDGTGCLMVGCAGTLRGGEVVRNFYRNLYTSAQMTRIVAREHSSMLETQDRKDFEDGFKHASADPSAPNVLVATPTLEMGIDIGDLSTVVLGSLPDTVASYVQRVGRAGRLTGNALNLAIVGSADGELRMIHEPLSVINGSVAPPATYLDAVEIIKRQYLAYLMDRIAQTPGTPVLQRIDQIFGRPPGDSPFLDQVIDLNTGSHEELLDEFLAAFGNLIDLAATELRAWATPAADGTCELRTAIWRAHQDYHTFLESLHHRQSEIHAVIGGLEAAANNEATATEEEKDAYRQARSAQFATDKAITTETGRYWIEALETYQLLPNYTLLDDTAQLDVAVRWRDEDTENFESDRIEFERGARQALRDFAPGSTFYGRSLAMEIDAVDLGPEQREVYRLRFCAACGYTHDSRTLTQPPSQCPRCGDAQIADVGQECQAVTLRKVSAMINRDEARINDADDERRIRAFTITSAADIDTATMSTRWYVENFGFVVSYLDSVAVTTSNFGTRGQGREILAGGETITAPGFTVCVHCGKLDGASNGNQRKDHRPWCPQRTELDEDNVSLVLTHELSTQGALIRLPENLLIGEHNALSGLEAAIRLGLAKYLGGDPDHINIITAKEPLEAGGVAEALLLHDIVPGGTGYLAELANHETMWQILYSAWRHLAECDCRTQNLWACANCLLPYAGRGTGATVSRSIAEAKLREILLAGRPADTLSGDPEVDVAQLWTVSTEAPQKADPESFLERRFRQVLRARLESANIDVADKPAPSGTELEIHQSGTGLKWRLIPQVPLSGRTKPDFILRCQARDVPDITIYTDGRAFHASNAVNRLADDASKRAWVRGQGHLVIAITSQDVDEAEGIGDSTDRGAGRMPTWYSKSVVSSVLNTPQFGWTAQADEILGNPLDVIIGLIQAVNSDQSRLPRVMTVAADGSPVFFAMQKARTRNVLVSERHSLAASVVGDRTGSAVLDAVGSSGAAGQRVAFFWTSGPLSVLCAPQEDRSKFDVAVVLDDRAEAVAAEGFADAWRKWLQISNIFGLRSAVAATEITTVQAVLDTVGSSDSSDVHEAAAASGGDATSADVGGVDTGHADEDVPGEWAALINGEEMEPAETEFARSLYGAGVDPVPEWGLETKDGLTLDFAWPEQRIAVLIEPLDGDADELRDDGWTLVSADADTVKTELVTTAVGDDGTDDGKDIAE</sequence>
<keyword evidence="2" id="KW-0067">ATP-binding</keyword>
<comment type="caution">
    <text evidence="6">The sequence shown here is derived from an EMBL/GenBank/DDBJ whole genome shotgun (WGS) entry which is preliminary data.</text>
</comment>
<dbReference type="Pfam" id="PF00270">
    <property type="entry name" value="DEAD"/>
    <property type="match status" value="1"/>
</dbReference>
<dbReference type="InterPro" id="IPR027417">
    <property type="entry name" value="P-loop_NTPase"/>
</dbReference>
<dbReference type="Proteomes" id="UP001501791">
    <property type="component" value="Unassembled WGS sequence"/>
</dbReference>
<keyword evidence="7" id="KW-1185">Reference proteome</keyword>
<dbReference type="InterPro" id="IPR001650">
    <property type="entry name" value="Helicase_C-like"/>
</dbReference>
<keyword evidence="1" id="KW-0547">Nucleotide-binding</keyword>
<proteinExistence type="predicted"/>
<feature type="domain" description="Helicase C-terminal" evidence="5">
    <location>
        <begin position="998"/>
        <end position="1184"/>
    </location>
</feature>
<feature type="domain" description="Helicase ATP-binding" evidence="4">
    <location>
        <begin position="94"/>
        <end position="312"/>
    </location>
</feature>
<evidence type="ECO:0000256" key="1">
    <source>
        <dbReference type="ARBA" id="ARBA00022741"/>
    </source>
</evidence>
<evidence type="ECO:0000256" key="2">
    <source>
        <dbReference type="ARBA" id="ARBA00022840"/>
    </source>
</evidence>
<dbReference type="RefSeq" id="WP_346037261.1">
    <property type="nucleotide sequence ID" value="NZ_BAAALY010000019.1"/>
</dbReference>
<evidence type="ECO:0000259" key="4">
    <source>
        <dbReference type="PROSITE" id="PS51192"/>
    </source>
</evidence>
<gene>
    <name evidence="6" type="ORF">GCM10009691_38440</name>
</gene>
<dbReference type="PANTHER" id="PTHR47957">
    <property type="entry name" value="ATP-DEPENDENT HELICASE HRQ1"/>
    <property type="match status" value="1"/>
</dbReference>
<evidence type="ECO:0000256" key="3">
    <source>
        <dbReference type="SAM" id="MobiDB-lite"/>
    </source>
</evidence>
<dbReference type="InterPro" id="IPR018973">
    <property type="entry name" value="MZB"/>
</dbReference>
<evidence type="ECO:0000313" key="6">
    <source>
        <dbReference type="EMBL" id="GAA1560872.1"/>
    </source>
</evidence>
<protein>
    <submittedName>
        <fullName evidence="6">DEAD/DEAH box helicase</fullName>
    </submittedName>
</protein>
<dbReference type="PROSITE" id="PS51192">
    <property type="entry name" value="HELICASE_ATP_BIND_1"/>
    <property type="match status" value="1"/>
</dbReference>
<dbReference type="EMBL" id="BAAALY010000019">
    <property type="protein sequence ID" value="GAA1560872.1"/>
    <property type="molecule type" value="Genomic_DNA"/>
</dbReference>
<organism evidence="6 7">
    <name type="scientific">Brevibacterium picturae</name>
    <dbReference type="NCBI Taxonomy" id="260553"/>
    <lineage>
        <taxon>Bacteria</taxon>
        <taxon>Bacillati</taxon>
        <taxon>Actinomycetota</taxon>
        <taxon>Actinomycetes</taxon>
        <taxon>Micrococcales</taxon>
        <taxon>Brevibacteriaceae</taxon>
        <taxon>Brevibacterium</taxon>
    </lineage>
</organism>
<dbReference type="PROSITE" id="PS51194">
    <property type="entry name" value="HELICASE_CTER"/>
    <property type="match status" value="1"/>
</dbReference>
<dbReference type="GO" id="GO:0004386">
    <property type="term" value="F:helicase activity"/>
    <property type="evidence" value="ECO:0007669"/>
    <property type="project" value="UniProtKB-KW"/>
</dbReference>
<keyword evidence="6" id="KW-0378">Hydrolase</keyword>
<accession>A0ABP4NLA9</accession>
<dbReference type="InterPro" id="IPR014001">
    <property type="entry name" value="Helicase_ATP-bd"/>
</dbReference>
<feature type="compositionally biased region" description="Low complexity" evidence="3">
    <location>
        <begin position="2096"/>
        <end position="2111"/>
    </location>
</feature>
<evidence type="ECO:0000313" key="7">
    <source>
        <dbReference type="Proteomes" id="UP001501791"/>
    </source>
</evidence>
<evidence type="ECO:0000259" key="5">
    <source>
        <dbReference type="PROSITE" id="PS51194"/>
    </source>
</evidence>
<dbReference type="SUPFAM" id="SSF52540">
    <property type="entry name" value="P-loop containing nucleoside triphosphate hydrolases"/>
    <property type="match status" value="2"/>
</dbReference>
<dbReference type="Gene3D" id="3.40.50.300">
    <property type="entry name" value="P-loop containing nucleotide triphosphate hydrolases"/>
    <property type="match status" value="2"/>
</dbReference>
<dbReference type="InterPro" id="IPR011545">
    <property type="entry name" value="DEAD/DEAH_box_helicase_dom"/>
</dbReference>
<dbReference type="Pfam" id="PF09369">
    <property type="entry name" value="MZB"/>
    <property type="match status" value="1"/>
</dbReference>
<dbReference type="Pfam" id="PF00271">
    <property type="entry name" value="Helicase_C"/>
    <property type="match status" value="1"/>
</dbReference>
<name>A0ABP4NLA9_9MICO</name>
<dbReference type="SMART" id="SM00487">
    <property type="entry name" value="DEXDc"/>
    <property type="match status" value="1"/>
</dbReference>
<dbReference type="SMART" id="SM00490">
    <property type="entry name" value="HELICc"/>
    <property type="match status" value="1"/>
</dbReference>
<feature type="region of interest" description="Disordered" evidence="3">
    <location>
        <begin position="2092"/>
        <end position="2118"/>
    </location>
</feature>